<comment type="similarity">
    <text evidence="2">Belongs to the ERG4/ERG24 family.</text>
</comment>
<reference evidence="14" key="2">
    <citation type="submission" date="2025-04" db="UniProtKB">
        <authorList>
            <consortium name="RefSeq"/>
        </authorList>
    </citation>
    <scope>IDENTIFICATION</scope>
    <source>
        <strain evidence="14">Aabys</strain>
    </source>
</reference>
<keyword evidence="8 14" id="KW-0675">Receptor</keyword>
<feature type="region of interest" description="Disordered" evidence="10">
    <location>
        <begin position="190"/>
        <end position="261"/>
    </location>
</feature>
<dbReference type="GO" id="GO:0005637">
    <property type="term" value="C:nuclear inner membrane"/>
    <property type="evidence" value="ECO:0007669"/>
    <property type="project" value="UniProtKB-SubCell"/>
</dbReference>
<comment type="subcellular location">
    <subcellularLocation>
        <location evidence="1">Nucleus inner membrane</location>
        <topology evidence="1">Multi-pass membrane protein</topology>
    </subcellularLocation>
</comment>
<feature type="transmembrane region" description="Helical" evidence="11">
    <location>
        <begin position="686"/>
        <end position="702"/>
    </location>
</feature>
<dbReference type="InterPro" id="IPR001171">
    <property type="entry name" value="ERG24_DHCR-like"/>
</dbReference>
<sequence>MESRRLTRGRGPKVPETAAATSTRSRAAPAAAAPATTATATVGGRRKAAASVETLTDITANRRVTRTSPSRVTRTSPSRRSARISPARSSRPRSTIPTVTVIPVTVEPRTERTANKEKEANLSHTNLPATLTTNTATKAPNRATTTTTSSVQSTYQSSTTIQTVEIRTSSGEQSSDIAKLTDYLRRSVSKTFSLGGGGGGDDGEERREGSYTPSQRTDAESRFSRSVSRSVYDGEGGGRYSKAAEFSDAETNEHEDVIHEEDEGSAAAGYGYEEEDNFKSFSANNAAARKSGSFCRKLPIPSEFGGWFGASLLMLLTPLVVYYLQWTCSDRKCEFKIPDYNAILDTNSWLAKIFHIEAVGVFLAFCFGIFILSAVLFGRGVRLPGALEYKFNLLPITAVLSVAYAIAVYFGYPVADFIIKNFQRFSIYSLLNAYVLALWAYYRSDLLKQQDSQCNIYAKSGNFLIDYALGKQLNPKWLGLVDFKLVFYRISLVSSYLYVVSLLYKNIQTPWLPKEVEGGVEMISYFLKNTKFDTTSLLCSGLLLLYVLDSIVFEHHLASSFELQGEGFGCLLLLRYAATPMLVTSVAKYFSENRTPLKCDFAIYIPIALLLLGLALKRFSNAIKYKYRVQPNHPHFQNVETIHTFQGRRLLLGSLWGRLRQPNYLGDILCLIALALPLAMNFVWPPLVSLLLIVAILVHRCFRVNARNSSRYHSSWVRYRSIARNYLIPKIF</sequence>
<evidence type="ECO:0000313" key="14">
    <source>
        <dbReference type="RefSeq" id="XP_005187142.1"/>
    </source>
</evidence>
<gene>
    <name evidence="12" type="primary">101894280</name>
    <name evidence="14" type="synonym">LOC101894280</name>
</gene>
<feature type="transmembrane region" description="Helical" evidence="11">
    <location>
        <begin position="304"/>
        <end position="324"/>
    </location>
</feature>
<evidence type="ECO:0000256" key="4">
    <source>
        <dbReference type="ARBA" id="ARBA00022692"/>
    </source>
</evidence>
<dbReference type="KEGG" id="mde:101894280"/>
<name>A0A1I8MPF1_MUSDO</name>
<feature type="compositionally biased region" description="Low complexity" evidence="10">
    <location>
        <begin position="66"/>
        <end position="94"/>
    </location>
</feature>
<dbReference type="eggNOG" id="KOG1435">
    <property type="taxonomic scope" value="Eukaryota"/>
</dbReference>
<evidence type="ECO:0000256" key="2">
    <source>
        <dbReference type="ARBA" id="ARBA00005402"/>
    </source>
</evidence>
<dbReference type="VEuPathDB" id="VectorBase:MDOMA2_020925"/>
<evidence type="ECO:0000256" key="5">
    <source>
        <dbReference type="ARBA" id="ARBA00022989"/>
    </source>
</evidence>
<feature type="transmembrane region" description="Helical" evidence="11">
    <location>
        <begin position="393"/>
        <end position="413"/>
    </location>
</feature>
<dbReference type="PANTHER" id="PTHR21257">
    <property type="entry name" value="DELTA(14)-STEROL REDUCTASE"/>
    <property type="match status" value="1"/>
</dbReference>
<dbReference type="Proteomes" id="UP001652621">
    <property type="component" value="Unplaced"/>
</dbReference>
<feature type="region of interest" description="Disordered" evidence="10">
    <location>
        <begin position="1"/>
        <end position="94"/>
    </location>
</feature>
<evidence type="ECO:0000256" key="3">
    <source>
        <dbReference type="ARBA" id="ARBA00022553"/>
    </source>
</evidence>
<evidence type="ECO:0000313" key="12">
    <source>
        <dbReference type="EnsemblMetazoa" id="MDOA007090-PA"/>
    </source>
</evidence>
<feature type="region of interest" description="Disordered" evidence="10">
    <location>
        <begin position="131"/>
        <end position="151"/>
    </location>
</feature>
<evidence type="ECO:0000256" key="9">
    <source>
        <dbReference type="ARBA" id="ARBA00023242"/>
    </source>
</evidence>
<feature type="transmembrane region" description="Helical" evidence="11">
    <location>
        <begin position="532"/>
        <end position="553"/>
    </location>
</feature>
<reference evidence="12" key="1">
    <citation type="submission" date="2020-05" db="UniProtKB">
        <authorList>
            <consortium name="EnsemblMetazoa"/>
        </authorList>
    </citation>
    <scope>IDENTIFICATION</scope>
    <source>
        <strain evidence="12">Aabys</strain>
    </source>
</reference>
<evidence type="ECO:0000256" key="1">
    <source>
        <dbReference type="ARBA" id="ARBA00004473"/>
    </source>
</evidence>
<feature type="compositionally biased region" description="Low complexity" evidence="10">
    <location>
        <begin position="17"/>
        <end position="43"/>
    </location>
</feature>
<evidence type="ECO:0000256" key="10">
    <source>
        <dbReference type="SAM" id="MobiDB-lite"/>
    </source>
</evidence>
<evidence type="ECO:0000256" key="8">
    <source>
        <dbReference type="ARBA" id="ARBA00023170"/>
    </source>
</evidence>
<evidence type="ECO:0000256" key="7">
    <source>
        <dbReference type="ARBA" id="ARBA00023136"/>
    </source>
</evidence>
<feature type="transmembrane region" description="Helical" evidence="11">
    <location>
        <begin position="425"/>
        <end position="442"/>
    </location>
</feature>
<feature type="transmembrane region" description="Helical" evidence="11">
    <location>
        <begin position="486"/>
        <end position="504"/>
    </location>
</feature>
<dbReference type="Pfam" id="PF01222">
    <property type="entry name" value="ERG4_ERG24"/>
    <property type="match status" value="1"/>
</dbReference>
<dbReference type="OrthoDB" id="5326588at2759"/>
<keyword evidence="7 11" id="KW-0472">Membrane</keyword>
<protein>
    <submittedName>
        <fullName evidence="14">Lamin-B receptor isoform X1</fullName>
    </submittedName>
</protein>
<dbReference type="GO" id="GO:0016126">
    <property type="term" value="P:sterol biosynthetic process"/>
    <property type="evidence" value="ECO:0007669"/>
    <property type="project" value="InterPro"/>
</dbReference>
<evidence type="ECO:0000313" key="13">
    <source>
        <dbReference type="Proteomes" id="UP001652621"/>
    </source>
</evidence>
<organism evidence="12">
    <name type="scientific">Musca domestica</name>
    <name type="common">House fly</name>
    <dbReference type="NCBI Taxonomy" id="7370"/>
    <lineage>
        <taxon>Eukaryota</taxon>
        <taxon>Metazoa</taxon>
        <taxon>Ecdysozoa</taxon>
        <taxon>Arthropoda</taxon>
        <taxon>Hexapoda</taxon>
        <taxon>Insecta</taxon>
        <taxon>Pterygota</taxon>
        <taxon>Neoptera</taxon>
        <taxon>Endopterygota</taxon>
        <taxon>Diptera</taxon>
        <taxon>Brachycera</taxon>
        <taxon>Muscomorpha</taxon>
        <taxon>Muscoidea</taxon>
        <taxon>Muscidae</taxon>
        <taxon>Musca</taxon>
    </lineage>
</organism>
<dbReference type="AlphaFoldDB" id="A0A1I8MPF1"/>
<dbReference type="GO" id="GO:0016628">
    <property type="term" value="F:oxidoreductase activity, acting on the CH-CH group of donors, NAD or NADP as acceptor"/>
    <property type="evidence" value="ECO:0007669"/>
    <property type="project" value="InterPro"/>
</dbReference>
<dbReference type="PANTHER" id="PTHR21257:SF55">
    <property type="entry name" value="DELTA(14)-STEROL REDUCTASE LBR"/>
    <property type="match status" value="1"/>
</dbReference>
<dbReference type="Gene3D" id="1.20.120.1630">
    <property type="match status" value="1"/>
</dbReference>
<dbReference type="EnsemblMetazoa" id="MDOA007090-RA">
    <property type="protein sequence ID" value="MDOA007090-PA"/>
    <property type="gene ID" value="MDOA007090"/>
</dbReference>
<dbReference type="GO" id="GO:0003677">
    <property type="term" value="F:DNA binding"/>
    <property type="evidence" value="ECO:0007669"/>
    <property type="project" value="UniProtKB-KW"/>
</dbReference>
<evidence type="ECO:0000256" key="11">
    <source>
        <dbReference type="SAM" id="Phobius"/>
    </source>
</evidence>
<feature type="compositionally biased region" description="Basic residues" evidence="10">
    <location>
        <begin position="1"/>
        <end position="11"/>
    </location>
</feature>
<feature type="transmembrane region" description="Helical" evidence="11">
    <location>
        <begin position="358"/>
        <end position="381"/>
    </location>
</feature>
<dbReference type="STRING" id="7370.A0A1I8MPF1"/>
<keyword evidence="4 11" id="KW-0812">Transmembrane</keyword>
<accession>A0A1I8MPF1</accession>
<feature type="transmembrane region" description="Helical" evidence="11">
    <location>
        <begin position="601"/>
        <end position="619"/>
    </location>
</feature>
<keyword evidence="5 11" id="KW-1133">Transmembrane helix</keyword>
<evidence type="ECO:0000256" key="6">
    <source>
        <dbReference type="ARBA" id="ARBA00023125"/>
    </source>
</evidence>
<keyword evidence="13" id="KW-1185">Reference proteome</keyword>
<dbReference type="RefSeq" id="XP_005187142.1">
    <property type="nucleotide sequence ID" value="XM_005187085.3"/>
</dbReference>
<dbReference type="VEuPathDB" id="VectorBase:MDOA007090"/>
<proteinExistence type="inferred from homology"/>
<keyword evidence="9" id="KW-0539">Nucleus</keyword>
<keyword evidence="3" id="KW-0597">Phosphoprotein</keyword>
<keyword evidence="6" id="KW-0238">DNA-binding</keyword>